<accession>A0ABU1Y2N6</accession>
<dbReference type="RefSeq" id="WP_310238134.1">
    <property type="nucleotide sequence ID" value="NZ_JAVDWO010000017.1"/>
</dbReference>
<gene>
    <name evidence="2" type="ORF">J2W68_003354</name>
</gene>
<evidence type="ECO:0000313" key="3">
    <source>
        <dbReference type="Proteomes" id="UP001256588"/>
    </source>
</evidence>
<feature type="chain" id="PRO_5045331414" description="Haem-binding uptake Tiki superfamily ChaN domain-containing protein" evidence="1">
    <location>
        <begin position="24"/>
        <end position="272"/>
    </location>
</feature>
<comment type="caution">
    <text evidence="2">The sequence shown here is derived from an EMBL/GenBank/DDBJ whole genome shotgun (WGS) entry which is preliminary data.</text>
</comment>
<dbReference type="Pfam" id="PF18950">
    <property type="entry name" value="DUF5694"/>
    <property type="match status" value="1"/>
</dbReference>
<feature type="signal peptide" evidence="1">
    <location>
        <begin position="1"/>
        <end position="23"/>
    </location>
</feature>
<protein>
    <recommendedName>
        <fullName evidence="4">Haem-binding uptake Tiki superfamily ChaN domain-containing protein</fullName>
    </recommendedName>
</protein>
<dbReference type="Proteomes" id="UP001256588">
    <property type="component" value="Unassembled WGS sequence"/>
</dbReference>
<organism evidence="2 3">
    <name type="scientific">Luteimonas terrae</name>
    <dbReference type="NCBI Taxonomy" id="1530191"/>
    <lineage>
        <taxon>Bacteria</taxon>
        <taxon>Pseudomonadati</taxon>
        <taxon>Pseudomonadota</taxon>
        <taxon>Gammaproteobacteria</taxon>
        <taxon>Lysobacterales</taxon>
        <taxon>Lysobacteraceae</taxon>
        <taxon>Luteimonas</taxon>
    </lineage>
</organism>
<evidence type="ECO:0000313" key="2">
    <source>
        <dbReference type="EMBL" id="MDR7194606.1"/>
    </source>
</evidence>
<evidence type="ECO:0000256" key="1">
    <source>
        <dbReference type="SAM" id="SignalP"/>
    </source>
</evidence>
<reference evidence="2 3" key="1">
    <citation type="submission" date="2023-07" db="EMBL/GenBank/DDBJ databases">
        <title>Sorghum-associated microbial communities from plants grown in Nebraska, USA.</title>
        <authorList>
            <person name="Schachtman D."/>
        </authorList>
    </citation>
    <scope>NUCLEOTIDE SEQUENCE [LARGE SCALE GENOMIC DNA]</scope>
    <source>
        <strain evidence="2 3">4099</strain>
    </source>
</reference>
<sequence>MCRKPLYAALLCCAAAFVSDAGAVEPASARAQVMLIGVFHFANPGLDVVKSDVIDVTTDENQDYLSGLATRLAGFAPTDVLVECLPRAQAKQDAAYAAWRGGTAALDVDETQQIGFRVAQAAGLAGVTCFDEGDVHWNGGPLFEYVAAHEPERKAAMDAVFASLSARATREQTTLPLPELLRLSNDPERDRENKDLYIVTNAVDAGSGFVGADASASWWHRNFRMYANVQKAAAPGRRVLVIAGAGHTAILRDLLEIDGQRDAEDVNAYLLP</sequence>
<keyword evidence="3" id="KW-1185">Reference proteome</keyword>
<dbReference type="EMBL" id="JAVDWO010000017">
    <property type="protein sequence ID" value="MDR7194606.1"/>
    <property type="molecule type" value="Genomic_DNA"/>
</dbReference>
<name>A0ABU1Y2N6_9GAMM</name>
<proteinExistence type="predicted"/>
<evidence type="ECO:0008006" key="4">
    <source>
        <dbReference type="Google" id="ProtNLM"/>
    </source>
</evidence>
<keyword evidence="1" id="KW-0732">Signal</keyword>
<dbReference type="InterPro" id="IPR043749">
    <property type="entry name" value="DUF5694"/>
</dbReference>